<gene>
    <name evidence="1" type="ORF">DL346_24370</name>
</gene>
<comment type="caution">
    <text evidence="1">The sequence shown here is derived from an EMBL/GenBank/DDBJ whole genome shotgun (WGS) entry which is preliminary data.</text>
</comment>
<reference evidence="1 2" key="1">
    <citation type="submission" date="2018-06" db="EMBL/GenBank/DDBJ databases">
        <title>Paenibacillus montanisoli sp. nov., isolated from mountain area soil.</title>
        <authorList>
            <person name="Wu M."/>
        </authorList>
    </citation>
    <scope>NUCLEOTIDE SEQUENCE [LARGE SCALE GENOMIC DNA]</scope>
    <source>
        <strain evidence="1 2">RA17</strain>
    </source>
</reference>
<dbReference type="AlphaFoldDB" id="A0A328TVF0"/>
<protein>
    <recommendedName>
        <fullName evidence="3">YdeI/OmpD-associated family protein</fullName>
    </recommendedName>
</protein>
<keyword evidence="2" id="KW-1185">Reference proteome</keyword>
<dbReference type="OrthoDB" id="2452521at2"/>
<accession>A0A328TVF0</accession>
<evidence type="ECO:0008006" key="3">
    <source>
        <dbReference type="Google" id="ProtNLM"/>
    </source>
</evidence>
<organism evidence="1 2">
    <name type="scientific">Paenibacillus montanisoli</name>
    <dbReference type="NCBI Taxonomy" id="2081970"/>
    <lineage>
        <taxon>Bacteria</taxon>
        <taxon>Bacillati</taxon>
        <taxon>Bacillota</taxon>
        <taxon>Bacilli</taxon>
        <taxon>Bacillales</taxon>
        <taxon>Paenibacillaceae</taxon>
        <taxon>Paenibacillus</taxon>
    </lineage>
</organism>
<proteinExistence type="predicted"/>
<dbReference type="Proteomes" id="UP000249260">
    <property type="component" value="Unassembled WGS sequence"/>
</dbReference>
<dbReference type="EMBL" id="QLUW01000005">
    <property type="protein sequence ID" value="RAP74310.1"/>
    <property type="molecule type" value="Genomic_DNA"/>
</dbReference>
<evidence type="ECO:0000313" key="1">
    <source>
        <dbReference type="EMBL" id="RAP74310.1"/>
    </source>
</evidence>
<dbReference type="Pfam" id="PF13376">
    <property type="entry name" value="OmdA"/>
    <property type="match status" value="1"/>
</dbReference>
<sequence>MRNGGCQVSSKTIVDKLNLNKYKKAAILYKPEGGEDHFAGLEGYDTKLAAPSYDLIFAYTLDMKALQNLIQQVIAGDYLTVGGYLYAAYPKKGNKVYPTYIHRDSLFEGLGADEDGYIGTSSLKFARMVGLDDVFTVVGFKIEPPKKAASSKPSQCVDDYIAMIPDVELDLQDAPEVLAFYRSLTPGYQKDWARYVYSAVQEDTKAKRREEMKGILGAGYKSVDLYRRSNR</sequence>
<name>A0A328TVF0_9BACL</name>
<evidence type="ECO:0000313" key="2">
    <source>
        <dbReference type="Proteomes" id="UP000249260"/>
    </source>
</evidence>